<proteinExistence type="predicted"/>
<feature type="chain" id="PRO_5023024895" evidence="2">
    <location>
        <begin position="20"/>
        <end position="252"/>
    </location>
</feature>
<keyword evidence="2" id="KW-0732">Signal</keyword>
<dbReference type="RefSeq" id="WP_147919810.1">
    <property type="nucleotide sequence ID" value="NZ_VRTY01000001.1"/>
</dbReference>
<keyword evidence="5" id="KW-1185">Reference proteome</keyword>
<name>A0A5C8KDT8_9BACT</name>
<dbReference type="AlphaFoldDB" id="A0A5C8KDT8"/>
<reference evidence="4 5" key="1">
    <citation type="submission" date="2019-08" db="EMBL/GenBank/DDBJ databases">
        <authorList>
            <person name="Shi S."/>
        </authorList>
    </citation>
    <scope>NUCLEOTIDE SEQUENCE [LARGE SCALE GENOMIC DNA]</scope>
    <source>
        <strain evidence="4 5">GY10130</strain>
    </source>
</reference>
<accession>A0A5C8KDT8</accession>
<sequence>MKKLLLPLLLVLLPLFTQASAVTFSTKRGEPFQMYLNGKLVNSVARNVVRVANLQPGQHLVEFSIRGRYGIYRTGTRVLLPVGFESNYRLVVVGRNGRVRIQRLADVPLRPPVGAPLPQQPNQPRHYPGEYGTPQQQEQLQEPAVQTPADDDYCQNAITRYDFDKLLESIKARELESTKLTIAREAVRSNSITSEDLKELLEQFEYEGSRVEFAKFAYERICDKERFYYVYDAFKFDTSIQEMEKFINSRRR</sequence>
<feature type="signal peptide" evidence="2">
    <location>
        <begin position="1"/>
        <end position="19"/>
    </location>
</feature>
<dbReference type="Proteomes" id="UP000321926">
    <property type="component" value="Unassembled WGS sequence"/>
</dbReference>
<dbReference type="InterPro" id="IPR028011">
    <property type="entry name" value="DUF4476"/>
</dbReference>
<dbReference type="OrthoDB" id="877750at2"/>
<feature type="compositionally biased region" description="Pro residues" evidence="1">
    <location>
        <begin position="110"/>
        <end position="121"/>
    </location>
</feature>
<feature type="region of interest" description="Disordered" evidence="1">
    <location>
        <begin position="110"/>
        <end position="139"/>
    </location>
</feature>
<evidence type="ECO:0000313" key="4">
    <source>
        <dbReference type="EMBL" id="TXK52907.1"/>
    </source>
</evidence>
<evidence type="ECO:0000256" key="2">
    <source>
        <dbReference type="SAM" id="SignalP"/>
    </source>
</evidence>
<gene>
    <name evidence="4" type="ORF">FVR03_00605</name>
</gene>
<feature type="domain" description="DUF4476" evidence="3">
    <location>
        <begin position="158"/>
        <end position="247"/>
    </location>
</feature>
<evidence type="ECO:0000256" key="1">
    <source>
        <dbReference type="SAM" id="MobiDB-lite"/>
    </source>
</evidence>
<organism evidence="4 5">
    <name type="scientific">Pontibacter qinzhouensis</name>
    <dbReference type="NCBI Taxonomy" id="2603253"/>
    <lineage>
        <taxon>Bacteria</taxon>
        <taxon>Pseudomonadati</taxon>
        <taxon>Bacteroidota</taxon>
        <taxon>Cytophagia</taxon>
        <taxon>Cytophagales</taxon>
        <taxon>Hymenobacteraceae</taxon>
        <taxon>Pontibacter</taxon>
    </lineage>
</organism>
<evidence type="ECO:0000313" key="5">
    <source>
        <dbReference type="Proteomes" id="UP000321926"/>
    </source>
</evidence>
<comment type="caution">
    <text evidence="4">The sequence shown here is derived from an EMBL/GenBank/DDBJ whole genome shotgun (WGS) entry which is preliminary data.</text>
</comment>
<dbReference type="EMBL" id="VRTY01000001">
    <property type="protein sequence ID" value="TXK52907.1"/>
    <property type="molecule type" value="Genomic_DNA"/>
</dbReference>
<evidence type="ECO:0000259" key="3">
    <source>
        <dbReference type="Pfam" id="PF14771"/>
    </source>
</evidence>
<protein>
    <submittedName>
        <fullName evidence="4">DUF4476 domain-containing protein</fullName>
    </submittedName>
</protein>
<dbReference type="Pfam" id="PF14771">
    <property type="entry name" value="DUF4476"/>
    <property type="match status" value="1"/>
</dbReference>